<evidence type="ECO:0000256" key="1">
    <source>
        <dbReference type="ARBA" id="ARBA00004123"/>
    </source>
</evidence>
<reference evidence="5 6" key="1">
    <citation type="submission" date="2020-04" db="EMBL/GenBank/DDBJ databases">
        <title>Plant Genome Project.</title>
        <authorList>
            <person name="Zhang R.-G."/>
        </authorList>
    </citation>
    <scope>NUCLEOTIDE SEQUENCE [LARGE SCALE GENOMIC DNA]</scope>
    <source>
        <strain evidence="5">YNK0</strain>
        <tissue evidence="5">Leaf</tissue>
    </source>
</reference>
<dbReference type="PANTHER" id="PTHR13375:SF3">
    <property type="entry name" value="THO COMPLEX SUBUNIT 5 HOMOLOG"/>
    <property type="match status" value="1"/>
</dbReference>
<evidence type="ECO:0000256" key="3">
    <source>
        <dbReference type="ARBA" id="ARBA00023242"/>
    </source>
</evidence>
<accession>A0A835D160</accession>
<dbReference type="OMA" id="DRECKED"/>
<sequence>MEVEDATLVLLPQQHKTENMADELLEESRISMEEIVAKMLFIKKEGRPKDELRELFTQMFLHFIHLRQANRSILLEEDHAKTETKHAKASVDFASLQLHKLMYEKNHYVKVIKGCKNFKSKQPDIEVVTEKEFFSSAPEEIKGTSLSNDSAHDLMLKRLNFELFQRKELCKLHEKLEQHKKSLLETIANRKKFMLSLPSHLKSLKKASLPVQQQLGVLHTKKLKQHHSAELLPRPLYVIYSQFLAQKEAFEEDIDLEIVGNMKHAQAFARQQANKDTGIHILTNTENNRLEDDAQDEEDDGQRRRKQPKKIPGKGSLDQEGIFQIHPLKIILHIYDDEVSDPKPVKLVTLRFEYLLKLNVVCVMIEGSHEGPENKMLCNLFPDDTGLELPHQAAKLSAGDAVAFDEGRTARPYKWAQHLAGIDFLPDVSPLLASCETPNSDTFKNSDIIYGLSLYRQQNRVQTVVQRIRSRKKAQLALPIWYTKVTDRECKEDGELMYLVPVPALINDAKLTASKGADLEHSRCLALISKSVIPPISKRKPQSFRENDEGSDLLLDTESDLDEPEQIKAGTKNAASIGCYEVVENSWVDYSSVWSSRRMDTNERTIKLKAKIKISMKYPLSSPLFILSLYTTTMVENSSEKDDSEWYNELRAVEAEVNLHFLKMLPWDHENHILARQICCLAMLFDFYIDEASKKKSASVVNVDLCKPVSGQILVRSFRGRDRRKMISWKDMECSWLSLIPY</sequence>
<comment type="subcellular location">
    <subcellularLocation>
        <location evidence="1">Nucleus</location>
    </subcellularLocation>
</comment>
<keyword evidence="3" id="KW-0539">Nucleus</keyword>
<protein>
    <recommendedName>
        <fullName evidence="7">THO complex subunit 5</fullName>
    </recommendedName>
</protein>
<dbReference type="GO" id="GO:0006406">
    <property type="term" value="P:mRNA export from nucleus"/>
    <property type="evidence" value="ECO:0007669"/>
    <property type="project" value="TreeGrafter"/>
</dbReference>
<dbReference type="Pfam" id="PF09766">
    <property type="entry name" value="FmiP_Thoc5"/>
    <property type="match status" value="1"/>
</dbReference>
<feature type="compositionally biased region" description="Basic residues" evidence="4">
    <location>
        <begin position="303"/>
        <end position="312"/>
    </location>
</feature>
<name>A0A835D160_TETSI</name>
<dbReference type="EMBL" id="JABCRI010000024">
    <property type="protein sequence ID" value="KAF8377546.1"/>
    <property type="molecule type" value="Genomic_DNA"/>
</dbReference>
<evidence type="ECO:0000313" key="5">
    <source>
        <dbReference type="EMBL" id="KAF8377546.1"/>
    </source>
</evidence>
<dbReference type="InterPro" id="IPR019163">
    <property type="entry name" value="THO_Thoc5"/>
</dbReference>
<dbReference type="GO" id="GO:0003729">
    <property type="term" value="F:mRNA binding"/>
    <property type="evidence" value="ECO:0007669"/>
    <property type="project" value="TreeGrafter"/>
</dbReference>
<comment type="caution">
    <text evidence="5">The sequence shown here is derived from an EMBL/GenBank/DDBJ whole genome shotgun (WGS) entry which is preliminary data.</text>
</comment>
<comment type="similarity">
    <text evidence="2">Belongs to the THOC5 family.</text>
</comment>
<dbReference type="PANTHER" id="PTHR13375">
    <property type="entry name" value="FMS INTERACTING PROTEIN"/>
    <property type="match status" value="1"/>
</dbReference>
<evidence type="ECO:0000256" key="2">
    <source>
        <dbReference type="ARBA" id="ARBA00008044"/>
    </source>
</evidence>
<dbReference type="AlphaFoldDB" id="A0A835D160"/>
<evidence type="ECO:0000256" key="4">
    <source>
        <dbReference type="SAM" id="MobiDB-lite"/>
    </source>
</evidence>
<keyword evidence="6" id="KW-1185">Reference proteome</keyword>
<dbReference type="GO" id="GO:0000445">
    <property type="term" value="C:THO complex part of transcription export complex"/>
    <property type="evidence" value="ECO:0007669"/>
    <property type="project" value="TreeGrafter"/>
</dbReference>
<proteinExistence type="inferred from homology"/>
<dbReference type="Proteomes" id="UP000655225">
    <property type="component" value="Unassembled WGS sequence"/>
</dbReference>
<dbReference type="OrthoDB" id="20582at2759"/>
<gene>
    <name evidence="5" type="ORF">HHK36_030928</name>
</gene>
<feature type="region of interest" description="Disordered" evidence="4">
    <location>
        <begin position="283"/>
        <end position="317"/>
    </location>
</feature>
<organism evidence="5 6">
    <name type="scientific">Tetracentron sinense</name>
    <name type="common">Spur-leaf</name>
    <dbReference type="NCBI Taxonomy" id="13715"/>
    <lineage>
        <taxon>Eukaryota</taxon>
        <taxon>Viridiplantae</taxon>
        <taxon>Streptophyta</taxon>
        <taxon>Embryophyta</taxon>
        <taxon>Tracheophyta</taxon>
        <taxon>Spermatophyta</taxon>
        <taxon>Magnoliopsida</taxon>
        <taxon>Trochodendrales</taxon>
        <taxon>Trochodendraceae</taxon>
        <taxon>Tetracentron</taxon>
    </lineage>
</organism>
<evidence type="ECO:0008006" key="7">
    <source>
        <dbReference type="Google" id="ProtNLM"/>
    </source>
</evidence>
<evidence type="ECO:0000313" key="6">
    <source>
        <dbReference type="Proteomes" id="UP000655225"/>
    </source>
</evidence>